<comment type="caution">
    <text evidence="9">The sequence shown here is derived from an EMBL/GenBank/DDBJ whole genome shotgun (WGS) entry which is preliminary data.</text>
</comment>
<evidence type="ECO:0000256" key="7">
    <source>
        <dbReference type="SAM" id="Phobius"/>
    </source>
</evidence>
<keyword evidence="4 7" id="KW-0812">Transmembrane</keyword>
<feature type="transmembrane region" description="Helical" evidence="7">
    <location>
        <begin position="118"/>
        <end position="139"/>
    </location>
</feature>
<dbReference type="InterPro" id="IPR017475">
    <property type="entry name" value="EPS_sugar_tfrase"/>
</dbReference>
<evidence type="ECO:0000256" key="3">
    <source>
        <dbReference type="ARBA" id="ARBA00022679"/>
    </source>
</evidence>
<feature type="transmembrane region" description="Helical" evidence="7">
    <location>
        <begin position="20"/>
        <end position="42"/>
    </location>
</feature>
<dbReference type="InterPro" id="IPR003362">
    <property type="entry name" value="Bact_transf"/>
</dbReference>
<dbReference type="Pfam" id="PF13727">
    <property type="entry name" value="CoA_binding_3"/>
    <property type="match status" value="1"/>
</dbReference>
<organism evidence="9 10">
    <name type="scientific">Corticibacter populi</name>
    <dbReference type="NCBI Taxonomy" id="1550736"/>
    <lineage>
        <taxon>Bacteria</taxon>
        <taxon>Pseudomonadati</taxon>
        <taxon>Pseudomonadota</taxon>
        <taxon>Betaproteobacteria</taxon>
        <taxon>Burkholderiales</taxon>
        <taxon>Comamonadaceae</taxon>
        <taxon>Corticibacter</taxon>
    </lineage>
</organism>
<evidence type="ECO:0000256" key="5">
    <source>
        <dbReference type="ARBA" id="ARBA00022989"/>
    </source>
</evidence>
<dbReference type="GO" id="GO:0016020">
    <property type="term" value="C:membrane"/>
    <property type="evidence" value="ECO:0007669"/>
    <property type="project" value="UniProtKB-SubCell"/>
</dbReference>
<protein>
    <submittedName>
        <fullName evidence="9">Undecaprenyl-phosphate glucose phosphotransferase</fullName>
        <ecNumber evidence="9">2.7.8.31</ecNumber>
    </submittedName>
</protein>
<accession>A0A3M6QKI3</accession>
<gene>
    <name evidence="9" type="ORF">D8I35_16840</name>
</gene>
<dbReference type="InterPro" id="IPR036291">
    <property type="entry name" value="NAD(P)-bd_dom_sf"/>
</dbReference>
<dbReference type="PANTHER" id="PTHR30576:SF0">
    <property type="entry name" value="UNDECAPRENYL-PHOSPHATE N-ACETYLGALACTOSAMINYL 1-PHOSPHATE TRANSFERASE-RELATED"/>
    <property type="match status" value="1"/>
</dbReference>
<dbReference type="NCBIfam" id="TIGR03025">
    <property type="entry name" value="EPS_sugtrans"/>
    <property type="match status" value="1"/>
</dbReference>
<evidence type="ECO:0000256" key="6">
    <source>
        <dbReference type="ARBA" id="ARBA00023136"/>
    </source>
</evidence>
<keyword evidence="6 7" id="KW-0472">Membrane</keyword>
<evidence type="ECO:0000256" key="4">
    <source>
        <dbReference type="ARBA" id="ARBA00022692"/>
    </source>
</evidence>
<keyword evidence="3 9" id="KW-0808">Transferase</keyword>
<evidence type="ECO:0000256" key="2">
    <source>
        <dbReference type="ARBA" id="ARBA00006464"/>
    </source>
</evidence>
<reference evidence="9 10" key="1">
    <citation type="submission" date="2018-10" db="EMBL/GenBank/DDBJ databases">
        <title>Draft genome of Cortibacter populi DSM10536.</title>
        <authorList>
            <person name="Bernier A.-M."/>
            <person name="Bernard K."/>
        </authorList>
    </citation>
    <scope>NUCLEOTIDE SEQUENCE [LARGE SCALE GENOMIC DNA]</scope>
    <source>
        <strain evidence="9 10">DSM 105136</strain>
    </source>
</reference>
<dbReference type="OrthoDB" id="9808602at2"/>
<sequence length="477" mass="54025">MFTFQSDGKGVARHADWGYYLAISRMLDGLIAILPVILYMGWHGQLLDMLANHLVLLVFIGTLTVLVFQAFILYDEAYFSHKLQFRRTLLAWCAAFAALLLLHNELGLFGQLPGQQMLLWFASALAFFGIKRLAFLALAQWRMRHGAYLQKAVILGATPSGEAIADYLRHNGDVRLGVIGFIDDRVSRTPAMVAGLPYLGDSTRLIDMIRDEQVQVVLVALPWQAEARINALVTRLRQLPVRVLLTPDMQGLWLAQSRIIQFAGVPLFNMSQPPLQGWSSLAKRIEDLLIAGILTLLLAPLMLLIAIWIKLDSRGPVLFRQKRYGYNNHLIEVFKFRTMFVDQTDADADQQTTRDDPRVTRAGHFLRKSSLDELPQLFNVLQGTMSMVGPRPHAKATKAAGVLFEEAVQEYSARHRVKPGITGWAQIHGFRGETDTIEKIQHRVTYDLEYIETWSIWLDLSILCRTIPAVLFQKEAY</sequence>
<dbReference type="Gene3D" id="3.40.50.720">
    <property type="entry name" value="NAD(P)-binding Rossmann-like Domain"/>
    <property type="match status" value="1"/>
</dbReference>
<comment type="subcellular location">
    <subcellularLocation>
        <location evidence="1">Membrane</location>
        <topology evidence="1">Multi-pass membrane protein</topology>
    </subcellularLocation>
</comment>
<dbReference type="EC" id="2.7.8.31" evidence="9"/>
<evidence type="ECO:0000313" key="9">
    <source>
        <dbReference type="EMBL" id="RMX03537.1"/>
    </source>
</evidence>
<dbReference type="NCBIfam" id="TIGR03023">
    <property type="entry name" value="WcaJ_sugtrans"/>
    <property type="match status" value="1"/>
</dbReference>
<proteinExistence type="inferred from homology"/>
<dbReference type="InterPro" id="IPR017473">
    <property type="entry name" value="Undecaprenyl-P_gluc_Ptfrase"/>
</dbReference>
<evidence type="ECO:0000313" key="10">
    <source>
        <dbReference type="Proteomes" id="UP000278006"/>
    </source>
</evidence>
<feature type="transmembrane region" description="Helical" evidence="7">
    <location>
        <begin position="54"/>
        <end position="77"/>
    </location>
</feature>
<dbReference type="GO" id="GO:0089702">
    <property type="term" value="F:undecaprenyl-phosphate glucose phosphotransferase activity"/>
    <property type="evidence" value="ECO:0007669"/>
    <property type="project" value="UniProtKB-EC"/>
</dbReference>
<keyword evidence="10" id="KW-1185">Reference proteome</keyword>
<feature type="transmembrane region" description="Helical" evidence="7">
    <location>
        <begin position="288"/>
        <end position="309"/>
    </location>
</feature>
<dbReference type="Proteomes" id="UP000278006">
    <property type="component" value="Unassembled WGS sequence"/>
</dbReference>
<evidence type="ECO:0000259" key="8">
    <source>
        <dbReference type="Pfam" id="PF02397"/>
    </source>
</evidence>
<dbReference type="AlphaFoldDB" id="A0A3M6QKI3"/>
<dbReference type="EMBL" id="RDQO01000006">
    <property type="protein sequence ID" value="RMX03537.1"/>
    <property type="molecule type" value="Genomic_DNA"/>
</dbReference>
<dbReference type="PANTHER" id="PTHR30576">
    <property type="entry name" value="COLANIC BIOSYNTHESIS UDP-GLUCOSE LIPID CARRIER TRANSFERASE"/>
    <property type="match status" value="1"/>
</dbReference>
<dbReference type="Pfam" id="PF02397">
    <property type="entry name" value="Bac_transf"/>
    <property type="match status" value="1"/>
</dbReference>
<feature type="domain" description="Bacterial sugar transferase" evidence="8">
    <location>
        <begin position="283"/>
        <end position="471"/>
    </location>
</feature>
<dbReference type="SUPFAM" id="SSF51735">
    <property type="entry name" value="NAD(P)-binding Rossmann-fold domains"/>
    <property type="match status" value="1"/>
</dbReference>
<name>A0A3M6QKI3_9BURK</name>
<evidence type="ECO:0000256" key="1">
    <source>
        <dbReference type="ARBA" id="ARBA00004141"/>
    </source>
</evidence>
<comment type="similarity">
    <text evidence="2">Belongs to the bacterial sugar transferase family.</text>
</comment>
<feature type="transmembrane region" description="Helical" evidence="7">
    <location>
        <begin position="89"/>
        <end position="112"/>
    </location>
</feature>
<keyword evidence="5 7" id="KW-1133">Transmembrane helix</keyword>
<dbReference type="RefSeq" id="WP_122231502.1">
    <property type="nucleotide sequence ID" value="NZ_RDQO01000006.1"/>
</dbReference>